<sequence>MGDSNPKNGVAITDKDDPSRDGDGTSSSIASSPEAEAEAYPQQDVPQQQKRKGGRKP</sequence>
<reference evidence="1" key="1">
    <citation type="submission" date="2024-09" db="EMBL/GenBank/DDBJ databases">
        <title>Black Yeasts Isolated from many extreme environments.</title>
        <authorList>
            <person name="Coleine C."/>
            <person name="Stajich J.E."/>
            <person name="Selbmann L."/>
        </authorList>
    </citation>
    <scope>NUCLEOTIDE SEQUENCE</scope>
    <source>
        <strain evidence="1">CCFEE 5737</strain>
    </source>
</reference>
<feature type="non-terminal residue" evidence="1">
    <location>
        <position position="57"/>
    </location>
</feature>
<name>A0ACC3CSE8_9PEZI</name>
<dbReference type="Proteomes" id="UP001186974">
    <property type="component" value="Unassembled WGS sequence"/>
</dbReference>
<evidence type="ECO:0000313" key="2">
    <source>
        <dbReference type="Proteomes" id="UP001186974"/>
    </source>
</evidence>
<dbReference type="EMBL" id="JAWDJW010012564">
    <property type="protein sequence ID" value="KAK3044004.1"/>
    <property type="molecule type" value="Genomic_DNA"/>
</dbReference>
<proteinExistence type="predicted"/>
<gene>
    <name evidence="1" type="ORF">LTS18_002433</name>
</gene>
<comment type="caution">
    <text evidence="1">The sequence shown here is derived from an EMBL/GenBank/DDBJ whole genome shotgun (WGS) entry which is preliminary data.</text>
</comment>
<evidence type="ECO:0000313" key="1">
    <source>
        <dbReference type="EMBL" id="KAK3044004.1"/>
    </source>
</evidence>
<keyword evidence="2" id="KW-1185">Reference proteome</keyword>
<protein>
    <submittedName>
        <fullName evidence="1">Uncharacterized protein</fullName>
    </submittedName>
</protein>
<organism evidence="1 2">
    <name type="scientific">Coniosporium uncinatum</name>
    <dbReference type="NCBI Taxonomy" id="93489"/>
    <lineage>
        <taxon>Eukaryota</taxon>
        <taxon>Fungi</taxon>
        <taxon>Dikarya</taxon>
        <taxon>Ascomycota</taxon>
        <taxon>Pezizomycotina</taxon>
        <taxon>Dothideomycetes</taxon>
        <taxon>Dothideomycetes incertae sedis</taxon>
        <taxon>Coniosporium</taxon>
    </lineage>
</organism>
<accession>A0ACC3CSE8</accession>